<gene>
    <name evidence="9" type="primary">ispE</name>
    <name evidence="12" type="ORF">SAMN05661096_00766</name>
</gene>
<evidence type="ECO:0000313" key="12">
    <source>
        <dbReference type="EMBL" id="SMG15431.1"/>
    </source>
</evidence>
<dbReference type="PIRSF" id="PIRSF010376">
    <property type="entry name" value="IspE"/>
    <property type="match status" value="1"/>
</dbReference>
<dbReference type="GO" id="GO:0019288">
    <property type="term" value="P:isopentenyl diphosphate biosynthetic process, methylerythritol 4-phosphate pathway"/>
    <property type="evidence" value="ECO:0007669"/>
    <property type="project" value="UniProtKB-UniRule"/>
</dbReference>
<keyword evidence="4 9" id="KW-0808">Transferase</keyword>
<comment type="pathway">
    <text evidence="9">Isoprenoid biosynthesis; isopentenyl diphosphate biosynthesis via DXP pathway; isopentenyl diphosphate from 1-deoxy-D-xylulose 5-phosphate: step 3/6.</text>
</comment>
<feature type="domain" description="GHMP kinase N-terminal" evidence="10">
    <location>
        <begin position="63"/>
        <end position="137"/>
    </location>
</feature>
<dbReference type="GO" id="GO:0005524">
    <property type="term" value="F:ATP binding"/>
    <property type="evidence" value="ECO:0007669"/>
    <property type="project" value="UniProtKB-UniRule"/>
</dbReference>
<dbReference type="HAMAP" id="MF_00061">
    <property type="entry name" value="IspE"/>
    <property type="match status" value="1"/>
</dbReference>
<evidence type="ECO:0000313" key="13">
    <source>
        <dbReference type="Proteomes" id="UP000193804"/>
    </source>
</evidence>
<dbReference type="InterPro" id="IPR006204">
    <property type="entry name" value="GHMP_kinase_N_dom"/>
</dbReference>
<feature type="active site" evidence="9">
    <location>
        <position position="132"/>
    </location>
</feature>
<evidence type="ECO:0000256" key="6">
    <source>
        <dbReference type="ARBA" id="ARBA00022777"/>
    </source>
</evidence>
<dbReference type="InterPro" id="IPR014721">
    <property type="entry name" value="Ribsml_uS5_D2-typ_fold_subgr"/>
</dbReference>
<dbReference type="STRING" id="1028.SAMN05661096_00766"/>
<dbReference type="PANTHER" id="PTHR43527">
    <property type="entry name" value="4-DIPHOSPHOCYTIDYL-2-C-METHYL-D-ERYTHRITOL KINASE, CHLOROPLASTIC"/>
    <property type="match status" value="1"/>
</dbReference>
<evidence type="ECO:0000256" key="1">
    <source>
        <dbReference type="ARBA" id="ARBA00009684"/>
    </source>
</evidence>
<dbReference type="EC" id="2.7.1.148" evidence="2 9"/>
<comment type="catalytic activity">
    <reaction evidence="9">
        <text>4-CDP-2-C-methyl-D-erythritol + ATP = 4-CDP-2-C-methyl-D-erythritol 2-phosphate + ADP + H(+)</text>
        <dbReference type="Rhea" id="RHEA:18437"/>
        <dbReference type="ChEBI" id="CHEBI:15378"/>
        <dbReference type="ChEBI" id="CHEBI:30616"/>
        <dbReference type="ChEBI" id="CHEBI:57823"/>
        <dbReference type="ChEBI" id="CHEBI:57919"/>
        <dbReference type="ChEBI" id="CHEBI:456216"/>
        <dbReference type="EC" id="2.7.1.148"/>
    </reaction>
</comment>
<dbReference type="SUPFAM" id="SSF55060">
    <property type="entry name" value="GHMP Kinase, C-terminal domain"/>
    <property type="match status" value="1"/>
</dbReference>
<dbReference type="PANTHER" id="PTHR43527:SF2">
    <property type="entry name" value="4-DIPHOSPHOCYTIDYL-2-C-METHYL-D-ERYTHRITOL KINASE, CHLOROPLASTIC"/>
    <property type="match status" value="1"/>
</dbReference>
<sequence length="266" mass="29349">MLKFPNAKINLGLNITSKRTDGYHDIESCFYPIPLRDALEIIPSDKLSFETSGLEISGNSADNLVLKAYNLLKSDYDLRPVDIILHKNIPMGAGMGGGSADGAFMLSLLNNYFKLNISKEKLEAHALKLGSDCPFFIENKPKIVSGRGEIFENSTLDLSGYLLALVYPAVHISTAEAYSSIKPQQSKISVKEVIENHSIEEWEGILRNDFEEGIFKKYPKLAEIKSELYNSGAIYASMTGSGSTVFGIFDSSIDSETIEADYLLKL</sequence>
<evidence type="ECO:0000256" key="2">
    <source>
        <dbReference type="ARBA" id="ARBA00012052"/>
    </source>
</evidence>
<keyword evidence="5 9" id="KW-0547">Nucleotide-binding</keyword>
<evidence type="ECO:0000256" key="7">
    <source>
        <dbReference type="ARBA" id="ARBA00022840"/>
    </source>
</evidence>
<dbReference type="AlphaFoldDB" id="A0A1X7IM53"/>
<evidence type="ECO:0000256" key="8">
    <source>
        <dbReference type="ARBA" id="ARBA00032554"/>
    </source>
</evidence>
<evidence type="ECO:0000259" key="11">
    <source>
        <dbReference type="Pfam" id="PF08544"/>
    </source>
</evidence>
<keyword evidence="6 9" id="KW-0418">Kinase</keyword>
<dbReference type="NCBIfam" id="TIGR00154">
    <property type="entry name" value="ispE"/>
    <property type="match status" value="1"/>
</dbReference>
<comment type="similarity">
    <text evidence="1 9">Belongs to the GHMP kinase family. IspE subfamily.</text>
</comment>
<protein>
    <recommendedName>
        <fullName evidence="3 9">4-diphosphocytidyl-2-C-methyl-D-erythritol kinase</fullName>
        <shortName evidence="9">CMK</shortName>
        <ecNumber evidence="2 9">2.7.1.148</ecNumber>
    </recommendedName>
    <alternativeName>
        <fullName evidence="8 9">4-(cytidine-5'-diphospho)-2-C-methyl-D-erythritol kinase</fullName>
    </alternativeName>
</protein>
<keyword evidence="7 9" id="KW-0067">ATP-binding</keyword>
<dbReference type="InterPro" id="IPR020568">
    <property type="entry name" value="Ribosomal_Su5_D2-typ_SF"/>
</dbReference>
<dbReference type="OrthoDB" id="9809438at2"/>
<organism evidence="12 13">
    <name type="scientific">Marivirga sericea</name>
    <dbReference type="NCBI Taxonomy" id="1028"/>
    <lineage>
        <taxon>Bacteria</taxon>
        <taxon>Pseudomonadati</taxon>
        <taxon>Bacteroidota</taxon>
        <taxon>Cytophagia</taxon>
        <taxon>Cytophagales</taxon>
        <taxon>Marivirgaceae</taxon>
        <taxon>Marivirga</taxon>
    </lineage>
</organism>
<dbReference type="InterPro" id="IPR004424">
    <property type="entry name" value="IspE"/>
</dbReference>
<dbReference type="EMBL" id="FXAW01000001">
    <property type="protein sequence ID" value="SMG15431.1"/>
    <property type="molecule type" value="Genomic_DNA"/>
</dbReference>
<dbReference type="InterPro" id="IPR013750">
    <property type="entry name" value="GHMP_kinase_C_dom"/>
</dbReference>
<dbReference type="Pfam" id="PF08544">
    <property type="entry name" value="GHMP_kinases_C"/>
    <property type="match status" value="1"/>
</dbReference>
<dbReference type="Gene3D" id="3.30.70.890">
    <property type="entry name" value="GHMP kinase, C-terminal domain"/>
    <property type="match status" value="1"/>
</dbReference>
<evidence type="ECO:0000256" key="9">
    <source>
        <dbReference type="HAMAP-Rule" id="MF_00061"/>
    </source>
</evidence>
<comment type="function">
    <text evidence="9">Catalyzes the phosphorylation of the position 2 hydroxy group of 4-diphosphocytidyl-2C-methyl-D-erythritol.</text>
</comment>
<feature type="domain" description="GHMP kinase C-terminal" evidence="11">
    <location>
        <begin position="193"/>
        <end position="258"/>
    </location>
</feature>
<reference evidence="13" key="1">
    <citation type="submission" date="2017-04" db="EMBL/GenBank/DDBJ databases">
        <authorList>
            <person name="Varghese N."/>
            <person name="Submissions S."/>
        </authorList>
    </citation>
    <scope>NUCLEOTIDE SEQUENCE [LARGE SCALE GENOMIC DNA]</scope>
    <source>
        <strain evidence="13">DSM 4125</strain>
    </source>
</reference>
<dbReference type="Proteomes" id="UP000193804">
    <property type="component" value="Unassembled WGS sequence"/>
</dbReference>
<keyword evidence="13" id="KW-1185">Reference proteome</keyword>
<keyword evidence="9" id="KW-0414">Isoprene biosynthesis</keyword>
<dbReference type="SUPFAM" id="SSF54211">
    <property type="entry name" value="Ribosomal protein S5 domain 2-like"/>
    <property type="match status" value="1"/>
</dbReference>
<feature type="binding site" evidence="9">
    <location>
        <begin position="90"/>
        <end position="100"/>
    </location>
    <ligand>
        <name>ATP</name>
        <dbReference type="ChEBI" id="CHEBI:30616"/>
    </ligand>
</feature>
<name>A0A1X7IM53_9BACT</name>
<dbReference type="UniPathway" id="UPA00056">
    <property type="reaction ID" value="UER00094"/>
</dbReference>
<evidence type="ECO:0000259" key="10">
    <source>
        <dbReference type="Pfam" id="PF00288"/>
    </source>
</evidence>
<dbReference type="Gene3D" id="3.30.230.10">
    <property type="match status" value="1"/>
</dbReference>
<dbReference type="InterPro" id="IPR036554">
    <property type="entry name" value="GHMP_kinase_C_sf"/>
</dbReference>
<evidence type="ECO:0000256" key="5">
    <source>
        <dbReference type="ARBA" id="ARBA00022741"/>
    </source>
</evidence>
<feature type="active site" evidence="9">
    <location>
        <position position="8"/>
    </location>
</feature>
<accession>A0A1X7IM53</accession>
<dbReference type="GO" id="GO:0016114">
    <property type="term" value="P:terpenoid biosynthetic process"/>
    <property type="evidence" value="ECO:0007669"/>
    <property type="project" value="UniProtKB-UniRule"/>
</dbReference>
<dbReference type="RefSeq" id="WP_085515745.1">
    <property type="nucleotide sequence ID" value="NZ_FXAW01000001.1"/>
</dbReference>
<dbReference type="Pfam" id="PF00288">
    <property type="entry name" value="GHMP_kinases_N"/>
    <property type="match status" value="1"/>
</dbReference>
<evidence type="ECO:0000256" key="3">
    <source>
        <dbReference type="ARBA" id="ARBA00017473"/>
    </source>
</evidence>
<proteinExistence type="inferred from homology"/>
<dbReference type="GO" id="GO:0050515">
    <property type="term" value="F:4-(cytidine 5'-diphospho)-2-C-methyl-D-erythritol kinase activity"/>
    <property type="evidence" value="ECO:0007669"/>
    <property type="project" value="UniProtKB-UniRule"/>
</dbReference>
<evidence type="ECO:0000256" key="4">
    <source>
        <dbReference type="ARBA" id="ARBA00022679"/>
    </source>
</evidence>